<organism evidence="4 5">
    <name type="scientific">Geotalea uraniireducens (strain Rf4)</name>
    <name type="common">Geobacter uraniireducens</name>
    <dbReference type="NCBI Taxonomy" id="351605"/>
    <lineage>
        <taxon>Bacteria</taxon>
        <taxon>Pseudomonadati</taxon>
        <taxon>Thermodesulfobacteriota</taxon>
        <taxon>Desulfuromonadia</taxon>
        <taxon>Geobacterales</taxon>
        <taxon>Geobacteraceae</taxon>
        <taxon>Geotalea</taxon>
    </lineage>
</organism>
<dbReference type="Gene3D" id="3.40.250.10">
    <property type="entry name" value="Rhodanese-like domain"/>
    <property type="match status" value="2"/>
</dbReference>
<keyword evidence="2" id="KW-0472">Membrane</keyword>
<dbReference type="STRING" id="351605.Gura_1564"/>
<keyword evidence="1" id="KW-0677">Repeat</keyword>
<keyword evidence="2" id="KW-0812">Transmembrane</keyword>
<keyword evidence="2" id="KW-1133">Transmembrane helix</keyword>
<feature type="domain" description="Rhodanese" evidence="3">
    <location>
        <begin position="195"/>
        <end position="292"/>
    </location>
</feature>
<feature type="transmembrane region" description="Helical" evidence="2">
    <location>
        <begin position="20"/>
        <end position="40"/>
    </location>
</feature>
<evidence type="ECO:0000256" key="2">
    <source>
        <dbReference type="SAM" id="Phobius"/>
    </source>
</evidence>
<dbReference type="InterPro" id="IPR001763">
    <property type="entry name" value="Rhodanese-like_dom"/>
</dbReference>
<evidence type="ECO:0000313" key="5">
    <source>
        <dbReference type="Proteomes" id="UP000006695"/>
    </source>
</evidence>
<dbReference type="PANTHER" id="PTHR43855">
    <property type="entry name" value="THIOSULFATE SULFURTRANSFERASE"/>
    <property type="match status" value="1"/>
</dbReference>
<evidence type="ECO:0000313" key="4">
    <source>
        <dbReference type="EMBL" id="ABQ25760.1"/>
    </source>
</evidence>
<proteinExistence type="predicted"/>
<name>A5GEA5_GEOUR</name>
<dbReference type="InterPro" id="IPR051126">
    <property type="entry name" value="Thiosulfate_sulfurtransferase"/>
</dbReference>
<sequence>MQIIAKFIQQAKRAGLHHVIMVLLMVVTVIVSCFSAATAADLRLIDAAALKGNSAKWVILDARPKADWETGHIPGAIQFSWDNYTRTDAKGVKYSSFPPQELAVALAGLGIDEKTPVVVYGDADKSWGGEGYNIWLLSWLGHKGPIRLLNGGIQAWRNQNLPLAKGPEKPAAKKARYQVDLKPPYIVSTEEVQKGKGSFVLVDVRSTFEWIKGRIPGAIHIPWEDFYTGKDHHPLPPAELKKLLAKHGVDTSKPVVYYCLGGVRSAYAWTAHQLAGLPEARNYKGSWAAWEKRAGQ</sequence>
<dbReference type="SUPFAM" id="SSF52821">
    <property type="entry name" value="Rhodanese/Cell cycle control phosphatase"/>
    <property type="match status" value="2"/>
</dbReference>
<accession>A5GEA5</accession>
<dbReference type="PROSITE" id="PS51257">
    <property type="entry name" value="PROKAR_LIPOPROTEIN"/>
    <property type="match status" value="1"/>
</dbReference>
<dbReference type="HOGENOM" id="CLU_031618_1_0_7"/>
<dbReference type="EMBL" id="CP000698">
    <property type="protein sequence ID" value="ABQ25760.1"/>
    <property type="molecule type" value="Genomic_DNA"/>
</dbReference>
<dbReference type="PROSITE" id="PS50206">
    <property type="entry name" value="RHODANESE_3"/>
    <property type="match status" value="2"/>
</dbReference>
<dbReference type="Pfam" id="PF00581">
    <property type="entry name" value="Rhodanese"/>
    <property type="match status" value="2"/>
</dbReference>
<dbReference type="OrthoDB" id="5419279at2"/>
<dbReference type="InterPro" id="IPR036873">
    <property type="entry name" value="Rhodanese-like_dom_sf"/>
</dbReference>
<evidence type="ECO:0000259" key="3">
    <source>
        <dbReference type="PROSITE" id="PS50206"/>
    </source>
</evidence>
<dbReference type="PANTHER" id="PTHR43855:SF1">
    <property type="entry name" value="THIOSULFATE SULFURTRANSFERASE"/>
    <property type="match status" value="1"/>
</dbReference>
<reference evidence="4 5" key="1">
    <citation type="submission" date="2007-05" db="EMBL/GenBank/DDBJ databases">
        <title>Complete sequence of Geobacter uraniireducens Rf4.</title>
        <authorList>
            <consortium name="US DOE Joint Genome Institute"/>
            <person name="Copeland A."/>
            <person name="Lucas S."/>
            <person name="Lapidus A."/>
            <person name="Barry K."/>
            <person name="Detter J.C."/>
            <person name="Glavina del Rio T."/>
            <person name="Hammon N."/>
            <person name="Israni S."/>
            <person name="Dalin E."/>
            <person name="Tice H."/>
            <person name="Pitluck S."/>
            <person name="Chertkov O."/>
            <person name="Brettin T."/>
            <person name="Bruce D."/>
            <person name="Han C."/>
            <person name="Schmutz J."/>
            <person name="Larimer F."/>
            <person name="Land M."/>
            <person name="Hauser L."/>
            <person name="Kyrpides N."/>
            <person name="Mikhailova N."/>
            <person name="Shelobolina E."/>
            <person name="Aklujkar M."/>
            <person name="Lovley D."/>
            <person name="Richardson P."/>
        </authorList>
    </citation>
    <scope>NUCLEOTIDE SEQUENCE [LARGE SCALE GENOMIC DNA]</scope>
    <source>
        <strain evidence="4 5">Rf4</strain>
    </source>
</reference>
<protein>
    <submittedName>
        <fullName evidence="4">Rhodanese domain protein</fullName>
    </submittedName>
</protein>
<keyword evidence="5" id="KW-1185">Reference proteome</keyword>
<evidence type="ECO:0000256" key="1">
    <source>
        <dbReference type="ARBA" id="ARBA00022737"/>
    </source>
</evidence>
<gene>
    <name evidence="4" type="ordered locus">Gura_1564</name>
</gene>
<dbReference type="KEGG" id="gur:Gura_1564"/>
<dbReference type="RefSeq" id="WP_011938471.1">
    <property type="nucleotide sequence ID" value="NC_009483.1"/>
</dbReference>
<dbReference type="SMART" id="SM00450">
    <property type="entry name" value="RHOD"/>
    <property type="match status" value="2"/>
</dbReference>
<dbReference type="AlphaFoldDB" id="A5GEA5"/>
<dbReference type="Proteomes" id="UP000006695">
    <property type="component" value="Chromosome"/>
</dbReference>
<feature type="domain" description="Rhodanese" evidence="3">
    <location>
        <begin position="53"/>
        <end position="165"/>
    </location>
</feature>